<dbReference type="Pfam" id="PF20256">
    <property type="entry name" value="MoCoBD_2"/>
    <property type="match status" value="2"/>
</dbReference>
<dbReference type="InterPro" id="IPR006311">
    <property type="entry name" value="TAT_signal"/>
</dbReference>
<protein>
    <submittedName>
        <fullName evidence="2">Aldehyde dehydrogenase</fullName>
    </submittedName>
</protein>
<reference evidence="2 3" key="1">
    <citation type="submission" date="2017-08" db="EMBL/GenBank/DDBJ databases">
        <title>Infants hospitalized years apart are colonized by the same room-sourced microbial strains.</title>
        <authorList>
            <person name="Brooks B."/>
            <person name="Olm M.R."/>
            <person name="Firek B.A."/>
            <person name="Baker R."/>
            <person name="Thomas B.C."/>
            <person name="Morowitz M.J."/>
            <person name="Banfield J.F."/>
        </authorList>
    </citation>
    <scope>NUCLEOTIDE SEQUENCE [LARGE SCALE GENOMIC DNA]</scope>
    <source>
        <strain evidence="2">S2_012_000_R2_81</strain>
    </source>
</reference>
<dbReference type="PANTHER" id="PTHR47495">
    <property type="entry name" value="ALDEHYDE DEHYDROGENASE"/>
    <property type="match status" value="1"/>
</dbReference>
<accession>A0A2W5DXB8</accession>
<dbReference type="GO" id="GO:0016491">
    <property type="term" value="F:oxidoreductase activity"/>
    <property type="evidence" value="ECO:0007669"/>
    <property type="project" value="InterPro"/>
</dbReference>
<dbReference type="PIRSF" id="PIRSF036389">
    <property type="entry name" value="IOR_B"/>
    <property type="match status" value="1"/>
</dbReference>
<dbReference type="PANTHER" id="PTHR47495:SF2">
    <property type="entry name" value="ALDEHYDE DEHYDROGENASE"/>
    <property type="match status" value="1"/>
</dbReference>
<evidence type="ECO:0000313" key="3">
    <source>
        <dbReference type="Proteomes" id="UP000249633"/>
    </source>
</evidence>
<dbReference type="Gene3D" id="3.90.1170.50">
    <property type="entry name" value="Aldehyde oxidase/xanthine dehydrogenase, a/b hammerhead"/>
    <property type="match status" value="1"/>
</dbReference>
<dbReference type="Gene3D" id="3.30.365.10">
    <property type="entry name" value="Aldehyde oxidase/xanthine dehydrogenase, molybdopterin binding domain"/>
    <property type="match status" value="4"/>
</dbReference>
<dbReference type="InterPro" id="IPR012368">
    <property type="entry name" value="OxRdtase_Mopterin-bd_su_IorB"/>
</dbReference>
<gene>
    <name evidence="2" type="ORF">DI603_00825</name>
</gene>
<dbReference type="InterPro" id="IPR008274">
    <property type="entry name" value="AldOxase/xan_DH_MoCoBD1"/>
</dbReference>
<dbReference type="Pfam" id="PF02738">
    <property type="entry name" value="MoCoBD_1"/>
    <property type="match status" value="1"/>
</dbReference>
<dbReference type="AlphaFoldDB" id="A0A2W5DXB8"/>
<comment type="caution">
    <text evidence="2">The sequence shown here is derived from an EMBL/GenBank/DDBJ whole genome shotgun (WGS) entry which is preliminary data.</text>
</comment>
<evidence type="ECO:0000313" key="2">
    <source>
        <dbReference type="EMBL" id="PZP36541.1"/>
    </source>
</evidence>
<dbReference type="InterPro" id="IPR046867">
    <property type="entry name" value="AldOxase/xan_DH_MoCoBD2"/>
</dbReference>
<feature type="domain" description="Aldehyde oxidase/xanthine dehydrogenase a/b hammerhead" evidence="1">
    <location>
        <begin position="224"/>
        <end position="302"/>
    </location>
</feature>
<dbReference type="InterPro" id="IPR052516">
    <property type="entry name" value="N-heterocyclic_Hydroxylase"/>
</dbReference>
<dbReference type="SUPFAM" id="SSF56003">
    <property type="entry name" value="Molybdenum cofactor-binding domain"/>
    <property type="match status" value="2"/>
</dbReference>
<dbReference type="SMART" id="SM01008">
    <property type="entry name" value="Ald_Xan_dh_C"/>
    <property type="match status" value="1"/>
</dbReference>
<organism evidence="2 3">
    <name type="scientific">Roseateles depolymerans</name>
    <dbReference type="NCBI Taxonomy" id="76731"/>
    <lineage>
        <taxon>Bacteria</taxon>
        <taxon>Pseudomonadati</taxon>
        <taxon>Pseudomonadota</taxon>
        <taxon>Betaproteobacteria</taxon>
        <taxon>Burkholderiales</taxon>
        <taxon>Sphaerotilaceae</taxon>
        <taxon>Roseateles</taxon>
    </lineage>
</organism>
<dbReference type="InterPro" id="IPR037165">
    <property type="entry name" value="AldOxase/xan_DH_Mopterin-bd_sf"/>
</dbReference>
<name>A0A2W5DXB8_9BURK</name>
<dbReference type="InterPro" id="IPR000674">
    <property type="entry name" value="Ald_Oxase/Xan_DH_a/b"/>
</dbReference>
<sequence length="748" mass="80989">MSPRHPFDAGRRRALLRGAGLTVGFIWAAAARPAHALVSPRLQPGDAAAALKDGAPAYAPNAFIRIDGDGRIRLVMPMVEMGQGIYTGSAMLLAEELGVTLDQVQVQHAPPNEALYGMKLLKGQFTGGSTSTRATYTELREAGAVARTRLVQAAARRWRVDEAACVAERGRVLHPASGRSLGFGELAAAAARLPEPKTVKLKPRSEFRLIGRPMERVDSVDKVQGRTQFGIDVRLPGMKVATVRACPTLGGRLGRVDATAARQLPGVIDVLQLPDAVAVVGEHFWAAKRGLEALQIEWLRGPNAALDSEQLRAGLDRAQASGKAVVGRQAGRQPEGTLVSSHYRLPMLAHATMEPLNATVHVHDGQCEIWAGSQVPTRAVEEAARITGLPVEKVTLHNQYLGGGFGRRLEHDYIDQAVRLARQVKYPLKVVWTREEDIKHDIVRPPYHDVISAVVDKDGWPVWFGDRICSPTVLGRWRPGAMRADGWDRDAGESAVDLPYGIPNFRVEWVRHDLPAGVQVGWWRGVGALHNLFIVESFFDELAHRAGRDPVAYRRQLLAHNPRTRALLDIAAQRIGWGGPLPPRVGRGVAVGEPFGSHVCAIVEVEVSPRGEVRLRRAVVAVDCGVPVNTGSIEAQIQGGLLFGLSAALYNEITLRNGEIQQSNFNDYRMLRLDETPPVEVHIVDSDQAPGGIGELGTAIAAPALANAIFAATGVRLTELPVDRHRLLADPALLKRVGDAGSNTELPA</sequence>
<proteinExistence type="predicted"/>
<dbReference type="EMBL" id="QFOD01000001">
    <property type="protein sequence ID" value="PZP36541.1"/>
    <property type="molecule type" value="Genomic_DNA"/>
</dbReference>
<dbReference type="PROSITE" id="PS51318">
    <property type="entry name" value="TAT"/>
    <property type="match status" value="1"/>
</dbReference>
<evidence type="ECO:0000259" key="1">
    <source>
        <dbReference type="SMART" id="SM01008"/>
    </source>
</evidence>
<dbReference type="Proteomes" id="UP000249633">
    <property type="component" value="Unassembled WGS sequence"/>
</dbReference>